<dbReference type="EMBL" id="ABYT01000113">
    <property type="protein sequence ID" value="EEC89248.1"/>
    <property type="molecule type" value="Genomic_DNA"/>
</dbReference>
<dbReference type="Gene3D" id="1.10.260.40">
    <property type="entry name" value="lambda repressor-like DNA-binding domains"/>
    <property type="match status" value="1"/>
</dbReference>
<sequence>MENKTNLVIISEDKVQYINRHFGARLRNVLNHFSVSIADLIKKVNVSRNSVYKYFDARMYPTPQMVLQISEAIGVPFECFSEDEFEMGDFVYMWDDHNQLSRKKIELKEITSSCYDSTGNRITNKDYSPFELISAKASNRKALNTIINFIKDSVSSVDEPTKQVILDMLFDDMKDVNKVVEEYNNFKNNE</sequence>
<dbReference type="InterPro" id="IPR001387">
    <property type="entry name" value="Cro/C1-type_HTH"/>
</dbReference>
<reference evidence="2 3" key="1">
    <citation type="submission" date="2008-11" db="EMBL/GenBank/DDBJ databases">
        <title>Draft genome sequence of Eubacterium biforme (DSM 3989).</title>
        <authorList>
            <person name="Sudarsanam P."/>
            <person name="Ley R."/>
            <person name="Guruge J."/>
            <person name="Turnbaugh P.J."/>
            <person name="Mahowald M."/>
            <person name="Liep D."/>
            <person name="Gordon J."/>
        </authorList>
    </citation>
    <scope>NUCLEOTIDE SEQUENCE [LARGE SCALE GENOMIC DNA]</scope>
    <source>
        <strain evidence="2 3">DSM 3989</strain>
    </source>
</reference>
<accession>B7CDC3</accession>
<dbReference type="AlphaFoldDB" id="B7CDC3"/>
<evidence type="ECO:0000313" key="3">
    <source>
        <dbReference type="Proteomes" id="UP000004315"/>
    </source>
</evidence>
<dbReference type="Proteomes" id="UP000004315">
    <property type="component" value="Unassembled WGS sequence"/>
</dbReference>
<dbReference type="PROSITE" id="PS50943">
    <property type="entry name" value="HTH_CROC1"/>
    <property type="match status" value="1"/>
</dbReference>
<comment type="caution">
    <text evidence="2">The sequence shown here is derived from an EMBL/GenBank/DDBJ whole genome shotgun (WGS) entry which is preliminary data.</text>
</comment>
<keyword evidence="3" id="KW-1185">Reference proteome</keyword>
<evidence type="ECO:0000259" key="1">
    <source>
        <dbReference type="PROSITE" id="PS50943"/>
    </source>
</evidence>
<proteinExistence type="predicted"/>
<dbReference type="SUPFAM" id="SSF47413">
    <property type="entry name" value="lambda repressor-like DNA-binding domains"/>
    <property type="match status" value="1"/>
</dbReference>
<dbReference type="RefSeq" id="WP_003865984.1">
    <property type="nucleotide sequence ID" value="NZ_DS996848.1"/>
</dbReference>
<dbReference type="GO" id="GO:0003677">
    <property type="term" value="F:DNA binding"/>
    <property type="evidence" value="ECO:0007669"/>
    <property type="project" value="InterPro"/>
</dbReference>
<dbReference type="InterPro" id="IPR010982">
    <property type="entry name" value="Lambda_DNA-bd_dom_sf"/>
</dbReference>
<organism evidence="2 3">
    <name type="scientific">Holdemanella biformis DSM 3989</name>
    <dbReference type="NCBI Taxonomy" id="518637"/>
    <lineage>
        <taxon>Bacteria</taxon>
        <taxon>Bacillati</taxon>
        <taxon>Bacillota</taxon>
        <taxon>Erysipelotrichia</taxon>
        <taxon>Erysipelotrichales</taxon>
        <taxon>Erysipelotrichaceae</taxon>
        <taxon>Holdemanella</taxon>
    </lineage>
</organism>
<feature type="domain" description="HTH cro/C1-type" evidence="1">
    <location>
        <begin position="42"/>
        <end position="80"/>
    </location>
</feature>
<dbReference type="CDD" id="cd00093">
    <property type="entry name" value="HTH_XRE"/>
    <property type="match status" value="1"/>
</dbReference>
<gene>
    <name evidence="2" type="ORF">EUBIFOR_02206</name>
</gene>
<name>B7CDC3_9FIRM</name>
<dbReference type="HOGENOM" id="CLU_1426217_0_0_9"/>
<protein>
    <recommendedName>
        <fullName evidence="1">HTH cro/C1-type domain-containing protein</fullName>
    </recommendedName>
</protein>
<evidence type="ECO:0000313" key="2">
    <source>
        <dbReference type="EMBL" id="EEC89248.1"/>
    </source>
</evidence>